<evidence type="ECO:0000256" key="1">
    <source>
        <dbReference type="SAM" id="MobiDB-lite"/>
    </source>
</evidence>
<evidence type="ECO:0000313" key="3">
    <source>
        <dbReference type="Proteomes" id="UP000694050"/>
    </source>
</evidence>
<feature type="compositionally biased region" description="Polar residues" evidence="1">
    <location>
        <begin position="1"/>
        <end position="12"/>
    </location>
</feature>
<organism evidence="2 3">
    <name type="scientific">Fusarium oxysporum f. sp. rapae</name>
    <dbReference type="NCBI Taxonomy" id="485398"/>
    <lineage>
        <taxon>Eukaryota</taxon>
        <taxon>Fungi</taxon>
        <taxon>Dikarya</taxon>
        <taxon>Ascomycota</taxon>
        <taxon>Pezizomycotina</taxon>
        <taxon>Sordariomycetes</taxon>
        <taxon>Hypocreomycetidae</taxon>
        <taxon>Hypocreales</taxon>
        <taxon>Nectriaceae</taxon>
        <taxon>Fusarium</taxon>
        <taxon>Fusarium oxysporum species complex</taxon>
    </lineage>
</organism>
<name>A0A8J5NSV4_FUSOX</name>
<evidence type="ECO:0000313" key="2">
    <source>
        <dbReference type="EMBL" id="KAG7406260.1"/>
    </source>
</evidence>
<proteinExistence type="predicted"/>
<dbReference type="AlphaFoldDB" id="A0A8J5NSV4"/>
<sequence>MLQQGTRYTSTDSPERGISQGLSPEGAASYGFAIYQQDLSICDGSGRLRPAEVFNAKAIGALEGLKATLNLPGSAAWDIIVYLDNLAAATCLRGTPSDSSQAVFVEFQALAASHGATQVRWIPGHTDIPGNEQVQRTSDRRFERQGYTQSISIKL</sequence>
<reference evidence="2" key="1">
    <citation type="submission" date="2021-04" db="EMBL/GenBank/DDBJ databases">
        <title>First draft genome resource for Brassicaceae pathogens Fusarium oxysporum f. sp. raphani and Fusarium oxysporum f. sp. rapae.</title>
        <authorList>
            <person name="Asai S."/>
        </authorList>
    </citation>
    <scope>NUCLEOTIDE SEQUENCE</scope>
    <source>
        <strain evidence="2">Tf1208</strain>
    </source>
</reference>
<dbReference type="EMBL" id="JAELUQ010000011">
    <property type="protein sequence ID" value="KAG7406260.1"/>
    <property type="molecule type" value="Genomic_DNA"/>
</dbReference>
<gene>
    <name evidence="2" type="ORF">Forpe1208_v014452</name>
</gene>
<evidence type="ECO:0008006" key="4">
    <source>
        <dbReference type="Google" id="ProtNLM"/>
    </source>
</evidence>
<dbReference type="CDD" id="cd09276">
    <property type="entry name" value="Rnase_HI_RT_non_LTR"/>
    <property type="match status" value="1"/>
</dbReference>
<dbReference type="Proteomes" id="UP000694050">
    <property type="component" value="Unassembled WGS sequence"/>
</dbReference>
<protein>
    <recommendedName>
        <fullName evidence="4">RNase H type-1 domain-containing protein</fullName>
    </recommendedName>
</protein>
<feature type="region of interest" description="Disordered" evidence="1">
    <location>
        <begin position="1"/>
        <end position="20"/>
    </location>
</feature>
<comment type="caution">
    <text evidence="2">The sequence shown here is derived from an EMBL/GenBank/DDBJ whole genome shotgun (WGS) entry which is preliminary data.</text>
</comment>
<accession>A0A8J5NSV4</accession>